<keyword evidence="1" id="KW-0732">Signal</keyword>
<name>A0ABW4QEM3_9BACL</name>
<sequence length="163" mass="18768">MKKFKRATVAFFIYLGFAVSLFPTNVLAHNNDDGSPPHLIRGVECEFLQSGHFRLKALPPNHATAWWGLKDDVVHWTPVLYRWDGTLYIKWQEPTIAPAYAYVHPYGFFQGPNPGWRSETGQGQLDFFPFHSLPSGTYKVLNMIQWDSNGHVHMEWSPNLCTF</sequence>
<feature type="chain" id="PRO_5045811826" evidence="1">
    <location>
        <begin position="29"/>
        <end position="163"/>
    </location>
</feature>
<comment type="caution">
    <text evidence="2">The sequence shown here is derived from an EMBL/GenBank/DDBJ whole genome shotgun (WGS) entry which is preliminary data.</text>
</comment>
<organism evidence="2 3">
    <name type="scientific">Planococcus chinensis</name>
    <dbReference type="NCBI Taxonomy" id="272917"/>
    <lineage>
        <taxon>Bacteria</taxon>
        <taxon>Bacillati</taxon>
        <taxon>Bacillota</taxon>
        <taxon>Bacilli</taxon>
        <taxon>Bacillales</taxon>
        <taxon>Caryophanaceae</taxon>
        <taxon>Planococcus</taxon>
    </lineage>
</organism>
<keyword evidence="3" id="KW-1185">Reference proteome</keyword>
<dbReference type="RefSeq" id="WP_204890943.1">
    <property type="nucleotide sequence ID" value="NZ_JBHUFW010000004.1"/>
</dbReference>
<dbReference type="EMBL" id="JBHUFW010000004">
    <property type="protein sequence ID" value="MFD1862004.1"/>
    <property type="molecule type" value="Genomic_DNA"/>
</dbReference>
<evidence type="ECO:0000313" key="2">
    <source>
        <dbReference type="EMBL" id="MFD1862004.1"/>
    </source>
</evidence>
<dbReference type="Proteomes" id="UP001597273">
    <property type="component" value="Unassembled WGS sequence"/>
</dbReference>
<evidence type="ECO:0000256" key="1">
    <source>
        <dbReference type="SAM" id="SignalP"/>
    </source>
</evidence>
<reference evidence="3" key="1">
    <citation type="journal article" date="2019" name="Int. J. Syst. Evol. Microbiol.">
        <title>The Global Catalogue of Microorganisms (GCM) 10K type strain sequencing project: providing services to taxonomists for standard genome sequencing and annotation.</title>
        <authorList>
            <consortium name="The Broad Institute Genomics Platform"/>
            <consortium name="The Broad Institute Genome Sequencing Center for Infectious Disease"/>
            <person name="Wu L."/>
            <person name="Ma J."/>
        </authorList>
    </citation>
    <scope>NUCLEOTIDE SEQUENCE [LARGE SCALE GENOMIC DNA]</scope>
    <source>
        <strain evidence="3">CGMCC 1.15475</strain>
    </source>
</reference>
<gene>
    <name evidence="2" type="ORF">ACFSDB_03640</name>
</gene>
<evidence type="ECO:0000313" key="3">
    <source>
        <dbReference type="Proteomes" id="UP001597273"/>
    </source>
</evidence>
<accession>A0ABW4QEM3</accession>
<feature type="signal peptide" evidence="1">
    <location>
        <begin position="1"/>
        <end position="28"/>
    </location>
</feature>
<proteinExistence type="predicted"/>
<protein>
    <submittedName>
        <fullName evidence="2">Uncharacterized protein</fullName>
    </submittedName>
</protein>